<comment type="caution">
    <text evidence="1">The sequence shown here is derived from an EMBL/GenBank/DDBJ whole genome shotgun (WGS) entry which is preliminary data.</text>
</comment>
<dbReference type="OrthoDB" id="5984008at2759"/>
<organism evidence="1 2">
    <name type="scientific">Trichomonascus ciferrii</name>
    <dbReference type="NCBI Taxonomy" id="44093"/>
    <lineage>
        <taxon>Eukaryota</taxon>
        <taxon>Fungi</taxon>
        <taxon>Dikarya</taxon>
        <taxon>Ascomycota</taxon>
        <taxon>Saccharomycotina</taxon>
        <taxon>Dipodascomycetes</taxon>
        <taxon>Dipodascales</taxon>
        <taxon>Trichomonascaceae</taxon>
        <taxon>Trichomonascus</taxon>
        <taxon>Trichomonascus ciferrii complex</taxon>
    </lineage>
</organism>
<reference evidence="1" key="1">
    <citation type="journal article" date="2019" name="G3 (Bethesda)">
        <title>Genome Assemblies of Two Rare Opportunistic Yeast Pathogens: Diutina rugosa (syn. Candida rugosa) and Trichomonascus ciferrii (syn. Candida ciferrii).</title>
        <authorList>
            <person name="Mixao V."/>
            <person name="Saus E."/>
            <person name="Hansen A.P."/>
            <person name="Lass-Florl C."/>
            <person name="Gabaldon T."/>
        </authorList>
    </citation>
    <scope>NUCLEOTIDE SEQUENCE</scope>
    <source>
        <strain evidence="1">CBS 4856</strain>
    </source>
</reference>
<proteinExistence type="predicted"/>
<accession>A0A642V7P0</accession>
<dbReference type="PANTHER" id="PTHR12350">
    <property type="entry name" value="HISTONE-LYSINE N-METHYLTRANSFERASE-RELATED"/>
    <property type="match status" value="1"/>
</dbReference>
<keyword evidence="2" id="KW-1185">Reference proteome</keyword>
<protein>
    <recommendedName>
        <fullName evidence="3">Post-SET domain-containing protein</fullName>
    </recommendedName>
</protein>
<dbReference type="VEuPathDB" id="FungiDB:TRICI_003920"/>
<sequence length="163" mass="17895">MAPPSAVENTHTDVLRVARSSEAFASRAYSEVSLPAGSVVTKITGTTPAKKAYTSVQTGPDSHIELNSDLVYCDHSCDPSVVFDMSKMEVRVVDHRDLKAGDPLTFFYPSTEWDMDQPFDCRCGAGPKCNGRISGAKDMDPAVLQKYWLNPHIRELLKKQSSA</sequence>
<dbReference type="InterPro" id="IPR053201">
    <property type="entry name" value="Flavunoidine_N-MTase"/>
</dbReference>
<name>A0A642V7P0_9ASCO</name>
<dbReference type="Gene3D" id="2.170.270.10">
    <property type="entry name" value="SET domain"/>
    <property type="match status" value="1"/>
</dbReference>
<gene>
    <name evidence="1" type="ORF">TRICI_003920</name>
</gene>
<dbReference type="Proteomes" id="UP000761534">
    <property type="component" value="Unassembled WGS sequence"/>
</dbReference>
<evidence type="ECO:0000313" key="1">
    <source>
        <dbReference type="EMBL" id="KAA8911198.1"/>
    </source>
</evidence>
<dbReference type="AlphaFoldDB" id="A0A642V7P0"/>
<dbReference type="InterPro" id="IPR046341">
    <property type="entry name" value="SET_dom_sf"/>
</dbReference>
<dbReference type="PANTHER" id="PTHR12350:SF19">
    <property type="entry name" value="SET DOMAIN-CONTAINING PROTEIN"/>
    <property type="match status" value="1"/>
</dbReference>
<dbReference type="SUPFAM" id="SSF82199">
    <property type="entry name" value="SET domain"/>
    <property type="match status" value="1"/>
</dbReference>
<evidence type="ECO:0000313" key="2">
    <source>
        <dbReference type="Proteomes" id="UP000761534"/>
    </source>
</evidence>
<dbReference type="EMBL" id="SWFS01000291">
    <property type="protein sequence ID" value="KAA8911198.1"/>
    <property type="molecule type" value="Genomic_DNA"/>
</dbReference>
<evidence type="ECO:0008006" key="3">
    <source>
        <dbReference type="Google" id="ProtNLM"/>
    </source>
</evidence>